<organism evidence="4 5">
    <name type="scientific">Papaver somniferum</name>
    <name type="common">Opium poppy</name>
    <dbReference type="NCBI Taxonomy" id="3469"/>
    <lineage>
        <taxon>Eukaryota</taxon>
        <taxon>Viridiplantae</taxon>
        <taxon>Streptophyta</taxon>
        <taxon>Embryophyta</taxon>
        <taxon>Tracheophyta</taxon>
        <taxon>Spermatophyta</taxon>
        <taxon>Magnoliopsida</taxon>
        <taxon>Ranunculales</taxon>
        <taxon>Papaveraceae</taxon>
        <taxon>Papaveroideae</taxon>
        <taxon>Papaver</taxon>
    </lineage>
</organism>
<evidence type="ECO:0000313" key="4">
    <source>
        <dbReference type="EMBL" id="RZC76291.1"/>
    </source>
</evidence>
<dbReference type="PANTHER" id="PTHR48449:SF1">
    <property type="entry name" value="DUF1985 DOMAIN-CONTAINING PROTEIN"/>
    <property type="match status" value="1"/>
</dbReference>
<feature type="domain" description="DUF1985" evidence="3">
    <location>
        <begin position="1075"/>
        <end position="1210"/>
    </location>
</feature>
<dbReference type="Pfam" id="PF09331">
    <property type="entry name" value="DUF1985"/>
    <property type="match status" value="2"/>
</dbReference>
<evidence type="ECO:0000256" key="2">
    <source>
        <dbReference type="SAM" id="MobiDB-lite"/>
    </source>
</evidence>
<accession>A0A4Y7KVZ7</accession>
<feature type="domain" description="DUF1985" evidence="3">
    <location>
        <begin position="141"/>
        <end position="274"/>
    </location>
</feature>
<sequence length="1431" mass="161103">MKGHRAGQEKAAPLGISFTAKWQFIGDKLQLMDRRKSLRKKAAAEGANNINRLQLTNRRKSLRKKVAVEGANDIDSSYIHPQKFRDKSATVINHSSLLLLAEVRNLLSVDEQAIFKGTAIGHLLSVPDDSKFSGTIVHFLLSREIQLDDKPEKMHFKVGGKVLHFGKREFALITGLSFNKSEKFFISSLNPSSLMRKHFPNQDHVSASEVKDLLSKNNSACPSLDRVKLALLLVVHNFLMSRQYRQAINISYWHLVDDLEEFNKYPWGEVTFARISKFRLPLIYQANKENSGAGGEPSYTVVGIAHALVVWALAIMPGLLNLCGRKIESRSWQPHMLCVLCTKSPFYPSLIQILDVNDVHVCSDMMWQKGDGNQLIMLGLEEGTTESSSSIQTEKEKHEHHVEESSLRDSFHEKKDCDQGHEVPEQAPDFLSKKREISTEESRPGEGKGISNYEPEHLPSSEHITIPAIPILQTDWESSPDRDAARCLVDLASASPSKKRKISAEESLPCERNGICNYESEHLPSSEPIRPSNRILQESVAKENENDVLDSSGKDSRGKDVSKGNISFCSEAKTTGNISSCSGAETTGAESLEVGELVEGPADATTNISSFKGLPTADSTLLNILTSIDIIPYPPGFPRASAQERAEGFEYVDNFKIPEDLLKIISAMEYVPVFLSKKGKISTKQSCPCNGKGIGNCEPEHMTIPAIPNQEPVVRENENDIPHTSVEHSHGKAVPKGKTTGIKSLEVVQLVEDPVVAKMNTFSSKGLTPDSTLLNISTSINVFPSPPGFTRVSALERVEGFQFVDDFKVIEEHVILYKKIYEKHGHMATKKVIKFNDDMLLTCVTSLFKIISAMEIVRGSELSEALLDRWEGFIKDAESLEFNIEWLREGFHRIKDHWRSSLGIDREVESHSQVLNAMQVKYDSLLTREDELETELSEVKVQKRKAEATISSEREAIQEKVTKKNKLRFLQLMAPRKRLRKKVGGDRLQLMDRRKSLRKKVVVEAAKDIDRYIHPPEFRDKYVHVANISSLMLLAEVRKWLSVDEQAIFKGTAIGHLLSVPEDSKFSGTIVHFLLSREIHMDDKPDEMHFKVGGKLLHFGKREFALITGLSFKKPQKAFVYSANLPSLMRTHFPNHNFVSASKVKALLFKKNSSCPFIDRVKLALLLVVHNFLMGREDRDGINIDYWHLVDDLDEFNKYPWGEITFERITKFRLPLLYQANKKNSGAGGKPAYKVVGIPHALWVWALDIMPGLLNLCGRKVESEGWQPHMLCVLCTKSPPYPHIIRALEVNDVHVRSDIMWQKGDANQLIVLGFEEGTPESTSFIRRVKERHEYHGGESSLRDSFHERKDGNQDHEVSEMAPVFLSKKRKISTENYRPCKGKGIANYEPEHFTSSEPMTIPGIPILHTSVKHSHDKDAPIRNMSCSGAEIT</sequence>
<evidence type="ECO:0000313" key="5">
    <source>
        <dbReference type="Proteomes" id="UP000316621"/>
    </source>
</evidence>
<dbReference type="Gramene" id="RZC76291">
    <property type="protein sequence ID" value="RZC76291"/>
    <property type="gene ID" value="C5167_000447"/>
</dbReference>
<feature type="region of interest" description="Disordered" evidence="2">
    <location>
        <begin position="1335"/>
        <end position="1357"/>
    </location>
</feature>
<dbReference type="InterPro" id="IPR015410">
    <property type="entry name" value="DUF1985"/>
</dbReference>
<keyword evidence="1" id="KW-0175">Coiled coil</keyword>
<feature type="compositionally biased region" description="Basic and acidic residues" evidence="2">
    <location>
        <begin position="393"/>
        <end position="424"/>
    </location>
</feature>
<evidence type="ECO:0000259" key="3">
    <source>
        <dbReference type="Pfam" id="PF09331"/>
    </source>
</evidence>
<feature type="region of interest" description="Disordered" evidence="2">
    <location>
        <begin position="383"/>
        <end position="459"/>
    </location>
</feature>
<reference evidence="4 5" key="1">
    <citation type="journal article" date="2018" name="Science">
        <title>The opium poppy genome and morphinan production.</title>
        <authorList>
            <person name="Guo L."/>
            <person name="Winzer T."/>
            <person name="Yang X."/>
            <person name="Li Y."/>
            <person name="Ning Z."/>
            <person name="He Z."/>
            <person name="Teodor R."/>
            <person name="Lu Y."/>
            <person name="Bowser T.A."/>
            <person name="Graham I.A."/>
            <person name="Ye K."/>
        </authorList>
    </citation>
    <scope>NUCLEOTIDE SEQUENCE [LARGE SCALE GENOMIC DNA]</scope>
    <source>
        <strain evidence="5">cv. HN1</strain>
        <tissue evidence="4">Leaves</tissue>
    </source>
</reference>
<feature type="region of interest" description="Disordered" evidence="2">
    <location>
        <begin position="540"/>
        <end position="560"/>
    </location>
</feature>
<evidence type="ECO:0000256" key="1">
    <source>
        <dbReference type="SAM" id="Coils"/>
    </source>
</evidence>
<keyword evidence="5" id="KW-1185">Reference proteome</keyword>
<feature type="compositionally biased region" description="Basic and acidic residues" evidence="2">
    <location>
        <begin position="431"/>
        <end position="446"/>
    </location>
</feature>
<gene>
    <name evidence="4" type="ORF">C5167_000447</name>
</gene>
<feature type="coiled-coil region" evidence="1">
    <location>
        <begin position="915"/>
        <end position="949"/>
    </location>
</feature>
<protein>
    <recommendedName>
        <fullName evidence="3">DUF1985 domain-containing protein</fullName>
    </recommendedName>
</protein>
<dbReference type="EMBL" id="CM010723">
    <property type="protein sequence ID" value="RZC76291.1"/>
    <property type="molecule type" value="Genomic_DNA"/>
</dbReference>
<proteinExistence type="predicted"/>
<name>A0A4Y7KVZ7_PAPSO</name>
<dbReference type="PANTHER" id="PTHR48449">
    <property type="entry name" value="DUF1985 DOMAIN-CONTAINING PROTEIN"/>
    <property type="match status" value="1"/>
</dbReference>
<feature type="region of interest" description="Disordered" evidence="2">
    <location>
        <begin position="1411"/>
        <end position="1431"/>
    </location>
</feature>
<dbReference type="Proteomes" id="UP000316621">
    <property type="component" value="Chromosome 9"/>
</dbReference>